<keyword evidence="3" id="KW-1185">Reference proteome</keyword>
<evidence type="ECO:0000313" key="2">
    <source>
        <dbReference type="EMBL" id="MDQ0419236.1"/>
    </source>
</evidence>
<dbReference type="InterPro" id="IPR050789">
    <property type="entry name" value="Diverse_Enzym_Activities"/>
</dbReference>
<organism evidence="2 3">
    <name type="scientific">Peteryoungia aggregata LMG 23059</name>
    <dbReference type="NCBI Taxonomy" id="1368425"/>
    <lineage>
        <taxon>Bacteria</taxon>
        <taxon>Pseudomonadati</taxon>
        <taxon>Pseudomonadota</taxon>
        <taxon>Alphaproteobacteria</taxon>
        <taxon>Hyphomicrobiales</taxon>
        <taxon>Rhizobiaceae</taxon>
        <taxon>Peteryoungia</taxon>
    </lineage>
</organism>
<dbReference type="InterPro" id="IPR001466">
    <property type="entry name" value="Beta-lactam-related"/>
</dbReference>
<accession>A0ABU0G1N2</accession>
<dbReference type="InterPro" id="IPR012338">
    <property type="entry name" value="Beta-lactam/transpept-like"/>
</dbReference>
<evidence type="ECO:0000259" key="1">
    <source>
        <dbReference type="Pfam" id="PF00144"/>
    </source>
</evidence>
<dbReference type="GO" id="GO:0019875">
    <property type="term" value="F:6-aminohexanoate-dimer hydrolase activity"/>
    <property type="evidence" value="ECO:0007669"/>
    <property type="project" value="UniProtKB-EC"/>
</dbReference>
<sequence length="403" mass="43862">MALPQEEHTLMTTQFAEAHGFERRDVTLANWRTAPFSRFSFGHADEVVPSARISAGAEEPEGAPVVSDLMRQSLPEGLAGQPDVGAYLHYAHTDAFVLMKAGRIVAEHYAPNAGIDQRHIVFSISKSLTALVIATLEAEGLMDPDAPVTSLLPEAAGSAYGDCTIRDVLDMRVSLAFDEAYLNTDGAYARYRRATLWNPADPSQPDETLLAFLLTLKKDAHPHGGAHFYASPNSDLLGILIERATGERYADVLSTRLWKPLGARNHASVTVDAEGTARAAGGISVTARDLARVGEMLRNGGMVAGNRLIPEAWLADMLTAGDHQAWVDGKSNFFPKGRYRSQWYQSGEPDGAFCAIGIHGQWLYVDPSTETVIVKLSSQPNPLDDELKHDNFAFFRALSAWTA</sequence>
<dbReference type="PANTHER" id="PTHR43283">
    <property type="entry name" value="BETA-LACTAMASE-RELATED"/>
    <property type="match status" value="1"/>
</dbReference>
<evidence type="ECO:0000313" key="3">
    <source>
        <dbReference type="Proteomes" id="UP001238496"/>
    </source>
</evidence>
<dbReference type="Gene3D" id="3.40.710.10">
    <property type="entry name" value="DD-peptidase/beta-lactamase superfamily"/>
    <property type="match status" value="1"/>
</dbReference>
<dbReference type="Pfam" id="PF00144">
    <property type="entry name" value="Beta-lactamase"/>
    <property type="match status" value="1"/>
</dbReference>
<feature type="domain" description="Beta-lactamase-related" evidence="1">
    <location>
        <begin position="94"/>
        <end position="389"/>
    </location>
</feature>
<gene>
    <name evidence="2" type="ORF">J2045_000246</name>
</gene>
<proteinExistence type="predicted"/>
<dbReference type="EC" id="3.5.1.46" evidence="2"/>
<keyword evidence="2" id="KW-0378">Hydrolase</keyword>
<protein>
    <submittedName>
        <fullName evidence="2">CubicO group peptidase (Beta-lactamase class C family)</fullName>
        <ecNumber evidence="2">3.5.1.46</ecNumber>
    </submittedName>
</protein>
<dbReference type="SUPFAM" id="SSF56601">
    <property type="entry name" value="beta-lactamase/transpeptidase-like"/>
    <property type="match status" value="1"/>
</dbReference>
<dbReference type="Proteomes" id="UP001238496">
    <property type="component" value="Unassembled WGS sequence"/>
</dbReference>
<name>A0ABU0G1N2_9HYPH</name>
<dbReference type="EMBL" id="JAUSUW010000001">
    <property type="protein sequence ID" value="MDQ0419236.1"/>
    <property type="molecule type" value="Genomic_DNA"/>
</dbReference>
<reference evidence="2 3" key="1">
    <citation type="submission" date="2023-07" db="EMBL/GenBank/DDBJ databases">
        <title>Genomic Encyclopedia of Type Strains, Phase IV (KMG-IV): sequencing the most valuable type-strain genomes for metagenomic binning, comparative biology and taxonomic classification.</title>
        <authorList>
            <person name="Goeker M."/>
        </authorList>
    </citation>
    <scope>NUCLEOTIDE SEQUENCE [LARGE SCALE GENOMIC DNA]</scope>
    <source>
        <strain evidence="2 3">DSM 1111</strain>
    </source>
</reference>
<comment type="caution">
    <text evidence="2">The sequence shown here is derived from an EMBL/GenBank/DDBJ whole genome shotgun (WGS) entry which is preliminary data.</text>
</comment>
<dbReference type="PANTHER" id="PTHR43283:SF7">
    <property type="entry name" value="BETA-LACTAMASE-RELATED DOMAIN-CONTAINING PROTEIN"/>
    <property type="match status" value="1"/>
</dbReference>